<dbReference type="Gene3D" id="1.10.10.10">
    <property type="entry name" value="Winged helix-like DNA-binding domain superfamily/Winged helix DNA-binding domain"/>
    <property type="match status" value="1"/>
</dbReference>
<dbReference type="SUPFAM" id="SSF46785">
    <property type="entry name" value="Winged helix' DNA-binding domain"/>
    <property type="match status" value="1"/>
</dbReference>
<sequence length="289" mass="32609">MQNVHTTHFDNNKVYTDTTLCATMDKESGGKPRTIQSVERACTILEKIRQANRVTLTELEENIDLSLGTLQTYMNTLCANGLVIKEGRTYRLAHQFLTYGEHVRNNLPLYRAGREVADTIAHETGKNAHLITHHNGQEVTVYQSFGEGAVGSDIYIWHQAKLVWQLHWSASGKAILAHLPQEDVAEVVEEHGLERRTPNTITDDQKLYDELEQIREQGYALNDEEEISGLRAVAAPIHDPDHDLVGSVSISAPISQMPDEEFYDTYPDYVREKANIIEIELQTVDVTSV</sequence>
<feature type="domain" description="HTH iclR-type" evidence="4">
    <location>
        <begin position="35"/>
        <end position="94"/>
    </location>
</feature>
<accession>A0A5D5AF75</accession>
<dbReference type="InterPro" id="IPR014757">
    <property type="entry name" value="Tscrpt_reg_IclR_C"/>
</dbReference>
<keyword evidence="2" id="KW-0238">DNA-binding</keyword>
<dbReference type="GO" id="GO:0045892">
    <property type="term" value="P:negative regulation of DNA-templated transcription"/>
    <property type="evidence" value="ECO:0007669"/>
    <property type="project" value="TreeGrafter"/>
</dbReference>
<dbReference type="SMART" id="SM00346">
    <property type="entry name" value="HTH_ICLR"/>
    <property type="match status" value="1"/>
</dbReference>
<protein>
    <submittedName>
        <fullName evidence="6">IclR family transcriptional regulator</fullName>
    </submittedName>
</protein>
<evidence type="ECO:0000256" key="2">
    <source>
        <dbReference type="ARBA" id="ARBA00023125"/>
    </source>
</evidence>
<dbReference type="InterPro" id="IPR050707">
    <property type="entry name" value="HTH_MetabolicPath_Reg"/>
</dbReference>
<dbReference type="InterPro" id="IPR005471">
    <property type="entry name" value="Tscrpt_reg_IclR_N"/>
</dbReference>
<evidence type="ECO:0000313" key="7">
    <source>
        <dbReference type="Proteomes" id="UP000324104"/>
    </source>
</evidence>
<dbReference type="GO" id="GO:0003677">
    <property type="term" value="F:DNA binding"/>
    <property type="evidence" value="ECO:0007669"/>
    <property type="project" value="UniProtKB-KW"/>
</dbReference>
<dbReference type="AlphaFoldDB" id="A0A5D5AF75"/>
<organism evidence="6 7">
    <name type="scientific">Natrialba swarupiae</name>
    <dbReference type="NCBI Taxonomy" id="2448032"/>
    <lineage>
        <taxon>Archaea</taxon>
        <taxon>Methanobacteriati</taxon>
        <taxon>Methanobacteriota</taxon>
        <taxon>Stenosarchaea group</taxon>
        <taxon>Halobacteria</taxon>
        <taxon>Halobacteriales</taxon>
        <taxon>Natrialbaceae</taxon>
        <taxon>Natrialba</taxon>
    </lineage>
</organism>
<evidence type="ECO:0000256" key="3">
    <source>
        <dbReference type="ARBA" id="ARBA00023163"/>
    </source>
</evidence>
<dbReference type="EMBL" id="VTAW01000044">
    <property type="protein sequence ID" value="TYT60416.1"/>
    <property type="molecule type" value="Genomic_DNA"/>
</dbReference>
<dbReference type="SUPFAM" id="SSF55781">
    <property type="entry name" value="GAF domain-like"/>
    <property type="match status" value="1"/>
</dbReference>
<proteinExistence type="predicted"/>
<evidence type="ECO:0000256" key="1">
    <source>
        <dbReference type="ARBA" id="ARBA00023015"/>
    </source>
</evidence>
<evidence type="ECO:0000259" key="5">
    <source>
        <dbReference type="PROSITE" id="PS51078"/>
    </source>
</evidence>
<keyword evidence="7" id="KW-1185">Reference proteome</keyword>
<dbReference type="InterPro" id="IPR029016">
    <property type="entry name" value="GAF-like_dom_sf"/>
</dbReference>
<dbReference type="Proteomes" id="UP000324104">
    <property type="component" value="Unassembled WGS sequence"/>
</dbReference>
<dbReference type="PROSITE" id="PS51077">
    <property type="entry name" value="HTH_ICLR"/>
    <property type="match status" value="1"/>
</dbReference>
<dbReference type="PROSITE" id="PS51078">
    <property type="entry name" value="ICLR_ED"/>
    <property type="match status" value="1"/>
</dbReference>
<dbReference type="Pfam" id="PF09339">
    <property type="entry name" value="HTH_IclR"/>
    <property type="match status" value="1"/>
</dbReference>
<reference evidence="6 7" key="1">
    <citation type="submission" date="2019-08" db="EMBL/GenBank/DDBJ databases">
        <title>Archaea genome.</title>
        <authorList>
            <person name="Kajale S."/>
            <person name="Shouche Y."/>
            <person name="Deshpande N."/>
            <person name="Sharma A."/>
        </authorList>
    </citation>
    <scope>NUCLEOTIDE SEQUENCE [LARGE SCALE GENOMIC DNA]</scope>
    <source>
        <strain evidence="6 7">ESP3B_9</strain>
    </source>
</reference>
<dbReference type="PANTHER" id="PTHR30136:SF35">
    <property type="entry name" value="HTH-TYPE TRANSCRIPTIONAL REGULATOR RV1719"/>
    <property type="match status" value="1"/>
</dbReference>
<dbReference type="Gene3D" id="3.30.450.40">
    <property type="match status" value="1"/>
</dbReference>
<keyword evidence="3" id="KW-0804">Transcription</keyword>
<evidence type="ECO:0000259" key="4">
    <source>
        <dbReference type="PROSITE" id="PS51077"/>
    </source>
</evidence>
<gene>
    <name evidence="6" type="ORF">FYC77_18910</name>
</gene>
<comment type="caution">
    <text evidence="6">The sequence shown here is derived from an EMBL/GenBank/DDBJ whole genome shotgun (WGS) entry which is preliminary data.</text>
</comment>
<dbReference type="Pfam" id="PF01614">
    <property type="entry name" value="IclR_C"/>
    <property type="match status" value="1"/>
</dbReference>
<dbReference type="PANTHER" id="PTHR30136">
    <property type="entry name" value="HELIX-TURN-HELIX TRANSCRIPTIONAL REGULATOR, ICLR FAMILY"/>
    <property type="match status" value="1"/>
</dbReference>
<keyword evidence="1" id="KW-0805">Transcription regulation</keyword>
<dbReference type="InterPro" id="IPR036390">
    <property type="entry name" value="WH_DNA-bd_sf"/>
</dbReference>
<dbReference type="InterPro" id="IPR036388">
    <property type="entry name" value="WH-like_DNA-bd_sf"/>
</dbReference>
<name>A0A5D5AF75_9EURY</name>
<dbReference type="GO" id="GO:0003700">
    <property type="term" value="F:DNA-binding transcription factor activity"/>
    <property type="evidence" value="ECO:0007669"/>
    <property type="project" value="TreeGrafter"/>
</dbReference>
<feature type="domain" description="IclR-ED" evidence="5">
    <location>
        <begin position="95"/>
        <end position="283"/>
    </location>
</feature>
<evidence type="ECO:0000313" key="6">
    <source>
        <dbReference type="EMBL" id="TYT60416.1"/>
    </source>
</evidence>